<gene>
    <name evidence="1" type="ORF">TCMB3V08_LOCUS9737</name>
</gene>
<name>A0A7R9PBM2_TIMCA</name>
<accession>A0A7R9PBM2</accession>
<protein>
    <submittedName>
        <fullName evidence="1">(California timema) hypothetical protein</fullName>
    </submittedName>
</protein>
<organism evidence="1">
    <name type="scientific">Timema californicum</name>
    <name type="common">California timema</name>
    <name type="synonym">Walking stick</name>
    <dbReference type="NCBI Taxonomy" id="61474"/>
    <lineage>
        <taxon>Eukaryota</taxon>
        <taxon>Metazoa</taxon>
        <taxon>Ecdysozoa</taxon>
        <taxon>Arthropoda</taxon>
        <taxon>Hexapoda</taxon>
        <taxon>Insecta</taxon>
        <taxon>Pterygota</taxon>
        <taxon>Neoptera</taxon>
        <taxon>Polyneoptera</taxon>
        <taxon>Phasmatodea</taxon>
        <taxon>Timematodea</taxon>
        <taxon>Timematoidea</taxon>
        <taxon>Timematidae</taxon>
        <taxon>Timema</taxon>
    </lineage>
</organism>
<sequence length="133" mass="14692">MSTYSDEVARKELGVEGVYEIVEKARLGWYGHVSLMRLEMERIPKRTMEINYSSPLDSLVLTDSSQLTSDSQHLGNASVPFSGVSIRSSFMVSRISFGPPPLASSLPATIMPTDGGNLQATYLTFKKQCYATY</sequence>
<dbReference type="EMBL" id="OE185223">
    <property type="protein sequence ID" value="CAD7577183.1"/>
    <property type="molecule type" value="Genomic_DNA"/>
</dbReference>
<evidence type="ECO:0000313" key="1">
    <source>
        <dbReference type="EMBL" id="CAD7577183.1"/>
    </source>
</evidence>
<proteinExistence type="predicted"/>
<reference evidence="1" key="1">
    <citation type="submission" date="2020-11" db="EMBL/GenBank/DDBJ databases">
        <authorList>
            <person name="Tran Van P."/>
        </authorList>
    </citation>
    <scope>NUCLEOTIDE SEQUENCE</scope>
</reference>
<dbReference type="AlphaFoldDB" id="A0A7R9PBM2"/>